<dbReference type="Proteomes" id="UP001642360">
    <property type="component" value="Unassembled WGS sequence"/>
</dbReference>
<sequence>MHCALISKKKCQGKAKIKLERLVMTNSTLKGLGKSRGSFKFQASKLSSAFLLKPGSFTGPPAIDLNR</sequence>
<keyword evidence="2" id="KW-1185">Reference proteome</keyword>
<accession>A0ABC8REA6</accession>
<proteinExistence type="predicted"/>
<evidence type="ECO:0000313" key="2">
    <source>
        <dbReference type="Proteomes" id="UP001642360"/>
    </source>
</evidence>
<evidence type="ECO:0008006" key="3">
    <source>
        <dbReference type="Google" id="ProtNLM"/>
    </source>
</evidence>
<dbReference type="EMBL" id="CAUOFW020001269">
    <property type="protein sequence ID" value="CAK9142960.1"/>
    <property type="molecule type" value="Genomic_DNA"/>
</dbReference>
<gene>
    <name evidence="1" type="ORF">ILEXP_LOCUS10650</name>
</gene>
<protein>
    <recommendedName>
        <fullName evidence="3">Ribosomal protein L32</fullName>
    </recommendedName>
</protein>
<organism evidence="1 2">
    <name type="scientific">Ilex paraguariensis</name>
    <name type="common">yerba mate</name>
    <dbReference type="NCBI Taxonomy" id="185542"/>
    <lineage>
        <taxon>Eukaryota</taxon>
        <taxon>Viridiplantae</taxon>
        <taxon>Streptophyta</taxon>
        <taxon>Embryophyta</taxon>
        <taxon>Tracheophyta</taxon>
        <taxon>Spermatophyta</taxon>
        <taxon>Magnoliopsida</taxon>
        <taxon>eudicotyledons</taxon>
        <taxon>Gunneridae</taxon>
        <taxon>Pentapetalae</taxon>
        <taxon>asterids</taxon>
        <taxon>campanulids</taxon>
        <taxon>Aquifoliales</taxon>
        <taxon>Aquifoliaceae</taxon>
        <taxon>Ilex</taxon>
    </lineage>
</organism>
<evidence type="ECO:0000313" key="1">
    <source>
        <dbReference type="EMBL" id="CAK9142960.1"/>
    </source>
</evidence>
<reference evidence="1 2" key="1">
    <citation type="submission" date="2024-02" db="EMBL/GenBank/DDBJ databases">
        <authorList>
            <person name="Vignale AGUSTIN F."/>
            <person name="Sosa J E."/>
            <person name="Modenutti C."/>
        </authorList>
    </citation>
    <scope>NUCLEOTIDE SEQUENCE [LARGE SCALE GENOMIC DNA]</scope>
</reference>
<comment type="caution">
    <text evidence="1">The sequence shown here is derived from an EMBL/GenBank/DDBJ whole genome shotgun (WGS) entry which is preliminary data.</text>
</comment>
<dbReference type="AlphaFoldDB" id="A0ABC8REA6"/>
<name>A0ABC8REA6_9AQUA</name>